<feature type="transmembrane region" description="Helical" evidence="2">
    <location>
        <begin position="150"/>
        <end position="167"/>
    </location>
</feature>
<name>A0A5P1EI31_ASPOF</name>
<evidence type="ECO:0000256" key="1">
    <source>
        <dbReference type="SAM" id="MobiDB-lite"/>
    </source>
</evidence>
<dbReference type="PANTHER" id="PTHR36000">
    <property type="entry name" value="DEFECTIVE 1273 PROTEIN, PUTATIVE-RELATED"/>
    <property type="match status" value="1"/>
</dbReference>
<organism evidence="3 4">
    <name type="scientific">Asparagus officinalis</name>
    <name type="common">Garden asparagus</name>
    <dbReference type="NCBI Taxonomy" id="4686"/>
    <lineage>
        <taxon>Eukaryota</taxon>
        <taxon>Viridiplantae</taxon>
        <taxon>Streptophyta</taxon>
        <taxon>Embryophyta</taxon>
        <taxon>Tracheophyta</taxon>
        <taxon>Spermatophyta</taxon>
        <taxon>Magnoliopsida</taxon>
        <taxon>Liliopsida</taxon>
        <taxon>Asparagales</taxon>
        <taxon>Asparagaceae</taxon>
        <taxon>Asparagoideae</taxon>
        <taxon>Asparagus</taxon>
    </lineage>
</organism>
<dbReference type="GO" id="GO:0009658">
    <property type="term" value="P:chloroplast organization"/>
    <property type="evidence" value="ECO:0007669"/>
    <property type="project" value="EnsemblPlants"/>
</dbReference>
<sequence>MSSLLPSLTLSPPHRLHSLSYNSPSSLTQSPPTSLYRPPTPQFPPKPKTLTLTRSPNPKTRLVPLAINVTAGNPEDPSRKLDISGVADHARELFDNLPQPVKSFPWSETLWKLMGIVLDLAVEVGKYLSLPVLALSQLSEMSYCAHERKLVLVPIPFLVGFAVAGVMKDTAAGVSSDLKEGGFPWHLLLIALFFVLLKLPGPYYPYWGRLLIPHFANGGLWRSIWLAFIWYKRTQSLPLGDDKY</sequence>
<evidence type="ECO:0000313" key="4">
    <source>
        <dbReference type="Proteomes" id="UP000243459"/>
    </source>
</evidence>
<feature type="region of interest" description="Disordered" evidence="1">
    <location>
        <begin position="1"/>
        <end position="56"/>
    </location>
</feature>
<feature type="compositionally biased region" description="Pro residues" evidence="1">
    <location>
        <begin position="38"/>
        <end position="47"/>
    </location>
</feature>
<dbReference type="OrthoDB" id="1934999at2759"/>
<keyword evidence="2" id="KW-0472">Membrane</keyword>
<dbReference type="AlphaFoldDB" id="A0A5P1EI31"/>
<dbReference type="Proteomes" id="UP000243459">
    <property type="component" value="Chromosome 7"/>
</dbReference>
<dbReference type="PANTHER" id="PTHR36000:SF2">
    <property type="entry name" value="DEFECTIVE 1273 PROTEIN, PUTATIVE-RELATED"/>
    <property type="match status" value="1"/>
</dbReference>
<dbReference type="Gramene" id="ONK64837">
    <property type="protein sequence ID" value="ONK64837"/>
    <property type="gene ID" value="A4U43_C07F30500"/>
</dbReference>
<reference evidence="4" key="1">
    <citation type="journal article" date="2017" name="Nat. Commun.">
        <title>The asparagus genome sheds light on the origin and evolution of a young Y chromosome.</title>
        <authorList>
            <person name="Harkess A."/>
            <person name="Zhou J."/>
            <person name="Xu C."/>
            <person name="Bowers J.E."/>
            <person name="Van der Hulst R."/>
            <person name="Ayyampalayam S."/>
            <person name="Mercati F."/>
            <person name="Riccardi P."/>
            <person name="McKain M.R."/>
            <person name="Kakrana A."/>
            <person name="Tang H."/>
            <person name="Ray J."/>
            <person name="Groenendijk J."/>
            <person name="Arikit S."/>
            <person name="Mathioni S.M."/>
            <person name="Nakano M."/>
            <person name="Shan H."/>
            <person name="Telgmann-Rauber A."/>
            <person name="Kanno A."/>
            <person name="Yue Z."/>
            <person name="Chen H."/>
            <person name="Li W."/>
            <person name="Chen Y."/>
            <person name="Xu X."/>
            <person name="Zhang Y."/>
            <person name="Luo S."/>
            <person name="Chen H."/>
            <person name="Gao J."/>
            <person name="Mao Z."/>
            <person name="Pires J.C."/>
            <person name="Luo M."/>
            <person name="Kudrna D."/>
            <person name="Wing R.A."/>
            <person name="Meyers B.C."/>
            <person name="Yi K."/>
            <person name="Kong H."/>
            <person name="Lavrijsen P."/>
            <person name="Sunseri F."/>
            <person name="Falavigna A."/>
            <person name="Ye Y."/>
            <person name="Leebens-Mack J.H."/>
            <person name="Chen G."/>
        </authorList>
    </citation>
    <scope>NUCLEOTIDE SEQUENCE [LARGE SCALE GENOMIC DNA]</scope>
    <source>
        <strain evidence="4">cv. DH0086</strain>
    </source>
</reference>
<keyword evidence="4" id="KW-1185">Reference proteome</keyword>
<evidence type="ECO:0000256" key="2">
    <source>
        <dbReference type="SAM" id="Phobius"/>
    </source>
</evidence>
<feature type="transmembrane region" description="Helical" evidence="2">
    <location>
        <begin position="182"/>
        <end position="199"/>
    </location>
</feature>
<proteinExistence type="predicted"/>
<gene>
    <name evidence="3" type="ORF">A4U43_C07F30500</name>
</gene>
<keyword evidence="2" id="KW-1133">Transmembrane helix</keyword>
<dbReference type="OMA" id="WERCPEP"/>
<protein>
    <recommendedName>
        <fullName evidence="5">Embryo defective 1273</fullName>
    </recommendedName>
</protein>
<feature type="compositionally biased region" description="Low complexity" evidence="1">
    <location>
        <begin position="1"/>
        <end position="35"/>
    </location>
</feature>
<keyword evidence="2" id="KW-0812">Transmembrane</keyword>
<accession>A0A5P1EI31</accession>
<evidence type="ECO:0000313" key="3">
    <source>
        <dbReference type="EMBL" id="ONK64837.1"/>
    </source>
</evidence>
<dbReference type="EMBL" id="CM007387">
    <property type="protein sequence ID" value="ONK64837.1"/>
    <property type="molecule type" value="Genomic_DNA"/>
</dbReference>
<evidence type="ECO:0008006" key="5">
    <source>
        <dbReference type="Google" id="ProtNLM"/>
    </source>
</evidence>
<dbReference type="GO" id="GO:0071472">
    <property type="term" value="P:cellular response to salt stress"/>
    <property type="evidence" value="ECO:0007669"/>
    <property type="project" value="EnsemblPlants"/>
</dbReference>